<organism evidence="4 5">
    <name type="scientific">Owenia fusiformis</name>
    <name type="common">Polychaete worm</name>
    <dbReference type="NCBI Taxonomy" id="6347"/>
    <lineage>
        <taxon>Eukaryota</taxon>
        <taxon>Metazoa</taxon>
        <taxon>Spiralia</taxon>
        <taxon>Lophotrochozoa</taxon>
        <taxon>Annelida</taxon>
        <taxon>Polychaeta</taxon>
        <taxon>Sedentaria</taxon>
        <taxon>Canalipalpata</taxon>
        <taxon>Sabellida</taxon>
        <taxon>Oweniida</taxon>
        <taxon>Oweniidae</taxon>
        <taxon>Owenia</taxon>
    </lineage>
</organism>
<evidence type="ECO:0000256" key="2">
    <source>
        <dbReference type="ARBA" id="ARBA00008639"/>
    </source>
</evidence>
<dbReference type="Gene3D" id="3.40.50.1100">
    <property type="match status" value="2"/>
</dbReference>
<name>A0A8J1XH54_OWEFU</name>
<dbReference type="EMBL" id="CAIIXF020000005">
    <property type="protein sequence ID" value="CAH1783589.1"/>
    <property type="molecule type" value="Genomic_DNA"/>
</dbReference>
<evidence type="ECO:0000313" key="5">
    <source>
        <dbReference type="Proteomes" id="UP000749559"/>
    </source>
</evidence>
<dbReference type="InterPro" id="IPR036052">
    <property type="entry name" value="TrpB-like_PALP_sf"/>
</dbReference>
<comment type="caution">
    <text evidence="4">The sequence shown here is derived from an EMBL/GenBank/DDBJ whole genome shotgun (WGS) entry which is preliminary data.</text>
</comment>
<dbReference type="PIRSF" id="PIRSF006278">
    <property type="entry name" value="ACCD_DCysDesulf"/>
    <property type="match status" value="1"/>
</dbReference>
<dbReference type="NCBIfam" id="TIGR01275">
    <property type="entry name" value="ACC_deam_rel"/>
    <property type="match status" value="1"/>
</dbReference>
<dbReference type="Proteomes" id="UP000749559">
    <property type="component" value="Unassembled WGS sequence"/>
</dbReference>
<dbReference type="InterPro" id="IPR005966">
    <property type="entry name" value="D-Cys_desShydrase"/>
</dbReference>
<dbReference type="InterPro" id="IPR001926">
    <property type="entry name" value="TrpB-like_PALP"/>
</dbReference>
<keyword evidence="5" id="KW-1185">Reference proteome</keyword>
<gene>
    <name evidence="4" type="ORF">OFUS_LOCUS9916</name>
</gene>
<dbReference type="SUPFAM" id="SSF53686">
    <property type="entry name" value="Tryptophan synthase beta subunit-like PLP-dependent enzymes"/>
    <property type="match status" value="1"/>
</dbReference>
<dbReference type="PANTHER" id="PTHR43780:SF2">
    <property type="entry name" value="1-AMINOCYCLOPROPANE-1-CARBOXYLATE DEAMINASE-RELATED"/>
    <property type="match status" value="1"/>
</dbReference>
<dbReference type="OrthoDB" id="10266364at2759"/>
<reference evidence="4" key="1">
    <citation type="submission" date="2022-03" db="EMBL/GenBank/DDBJ databases">
        <authorList>
            <person name="Martin C."/>
        </authorList>
    </citation>
    <scope>NUCLEOTIDE SEQUENCE</scope>
</reference>
<comment type="similarity">
    <text evidence="2">Belongs to the ACC deaminase/D-cysteine desulfhydrase family.</text>
</comment>
<evidence type="ECO:0000256" key="1">
    <source>
        <dbReference type="ARBA" id="ARBA00001933"/>
    </source>
</evidence>
<accession>A0A8J1XH54</accession>
<evidence type="ECO:0000256" key="3">
    <source>
        <dbReference type="ARBA" id="ARBA00022898"/>
    </source>
</evidence>
<dbReference type="GO" id="GO:0019148">
    <property type="term" value="F:D-cysteine desulfhydrase activity"/>
    <property type="evidence" value="ECO:0007669"/>
    <property type="project" value="TreeGrafter"/>
</dbReference>
<dbReference type="Pfam" id="PF00291">
    <property type="entry name" value="PALP"/>
    <property type="match status" value="1"/>
</dbReference>
<sequence length="405" mass="44569">MIKGCIRALFTKSALVGVSKDRFTRLLLQRMSLCAFGRDLIPYDPPDYACHLKHLPKYKIKLAQSPTPIHKWNIPGVPDEYTISIKRDDMTGSTLSGNKVRKLEFLFADALERGCSHVITCGGIQSNHCRATAVAATQLGLKVHLVLRADIKDVSEVSCQGNLLMNRLCGADMYFVPRGAPYETQLKPRMEIIAQQIKKDTGEDTYHIPVGGSNTLGMFGYLDAFTELLSQGVADNFDDIVFACGSGGTAAGLCIANYLTGSKLKIHALIVCDSAQYYHGHINEVLRDVGLNDVTSEEIVDVIEGHKGQGYAVSQQFELDYLRDVAVGTGIMLDPVYTGKAVLGLTQELRTNTSRFKGQRILYIHTGGVFGLYDGRIDNTLKQTDSVTNKLHMWMDINSPPSDSK</sequence>
<evidence type="ECO:0000313" key="4">
    <source>
        <dbReference type="EMBL" id="CAH1783589.1"/>
    </source>
</evidence>
<dbReference type="AlphaFoldDB" id="A0A8J1XH54"/>
<dbReference type="PANTHER" id="PTHR43780">
    <property type="entry name" value="1-AMINOCYCLOPROPANE-1-CARBOXYLATE DEAMINASE-RELATED"/>
    <property type="match status" value="1"/>
</dbReference>
<comment type="cofactor">
    <cofactor evidence="1">
        <name>pyridoxal 5'-phosphate</name>
        <dbReference type="ChEBI" id="CHEBI:597326"/>
    </cofactor>
</comment>
<keyword evidence="3" id="KW-0663">Pyridoxal phosphate</keyword>
<dbReference type="FunFam" id="3.40.50.1100:FF:000042">
    <property type="entry name" value="Bifunctional D-cysteine desulfhydrase/1-aminocyclopropane-1-carboxylate deaminase mitochondrial"/>
    <property type="match status" value="1"/>
</dbReference>
<proteinExistence type="inferred from homology"/>
<dbReference type="InterPro" id="IPR027278">
    <property type="entry name" value="ACCD_DCysDesulf"/>
</dbReference>
<protein>
    <submittedName>
        <fullName evidence="4">Uncharacterized protein</fullName>
    </submittedName>
</protein>